<protein>
    <submittedName>
        <fullName evidence="1">Uncharacterized protein</fullName>
    </submittedName>
</protein>
<dbReference type="EMBL" id="JADBJN010000004">
    <property type="protein sequence ID" value="KAG5667366.1"/>
    <property type="molecule type" value="Genomic_DNA"/>
</dbReference>
<keyword evidence="2" id="KW-1185">Reference proteome</keyword>
<proteinExistence type="predicted"/>
<sequence>MHNSRDNLGRVWTIKLNNIQRDVKLNVIALELAKYAKSIIAIFRQADYFRFSLHNTVFIQLTNDAEHLRLQRTSRILIEDQVATVESTDLIFTSMAHNGNIRTLNLFERNGAPLSLKIHGIDKKASQREFTYVLRDLLLTFESRSTLTGIRLTYDVKHKQIRDFGFLMFLTRGQAEYYHESQVPFEDHFLACHLSDKVPMLTASSDLDTSDKHGNVWNNYYRIINQLVVELPKPLDIEQQLLNEQDVPAETNAPKSIVESPPAVNNSQIVKMKPLIVSKPEVIRQPLIIPSDESKIKRKPPKRRMPVETEERPLPPKIIIHSVEYFPAPNNWNEQVSTEPEEEVLELGATGLDGRTYTELMEELIVDAVPGENVTKEL</sequence>
<reference evidence="1" key="1">
    <citation type="submission" date="2021-03" db="EMBL/GenBank/DDBJ databases">
        <title>Chromosome level genome of the anhydrobiotic midge Polypedilum vanderplanki.</title>
        <authorList>
            <person name="Yoshida Y."/>
            <person name="Kikawada T."/>
            <person name="Gusev O."/>
        </authorList>
    </citation>
    <scope>NUCLEOTIDE SEQUENCE</scope>
    <source>
        <strain evidence="1">NIAS01</strain>
        <tissue evidence="1">Whole body or cell culture</tissue>
    </source>
</reference>
<evidence type="ECO:0000313" key="1">
    <source>
        <dbReference type="EMBL" id="KAG5667366.1"/>
    </source>
</evidence>
<dbReference type="AlphaFoldDB" id="A0A9J6BCS4"/>
<organism evidence="1 2">
    <name type="scientific">Polypedilum vanderplanki</name>
    <name type="common">Sleeping chironomid midge</name>
    <dbReference type="NCBI Taxonomy" id="319348"/>
    <lineage>
        <taxon>Eukaryota</taxon>
        <taxon>Metazoa</taxon>
        <taxon>Ecdysozoa</taxon>
        <taxon>Arthropoda</taxon>
        <taxon>Hexapoda</taxon>
        <taxon>Insecta</taxon>
        <taxon>Pterygota</taxon>
        <taxon>Neoptera</taxon>
        <taxon>Endopterygota</taxon>
        <taxon>Diptera</taxon>
        <taxon>Nematocera</taxon>
        <taxon>Chironomoidea</taxon>
        <taxon>Chironomidae</taxon>
        <taxon>Chironominae</taxon>
        <taxon>Polypedilum</taxon>
        <taxon>Polypedilum</taxon>
    </lineage>
</organism>
<evidence type="ECO:0000313" key="2">
    <source>
        <dbReference type="Proteomes" id="UP001107558"/>
    </source>
</evidence>
<gene>
    <name evidence="1" type="ORF">PVAND_015349</name>
</gene>
<dbReference type="Proteomes" id="UP001107558">
    <property type="component" value="Chromosome 4"/>
</dbReference>
<accession>A0A9J6BCS4</accession>
<name>A0A9J6BCS4_POLVA</name>
<comment type="caution">
    <text evidence="1">The sequence shown here is derived from an EMBL/GenBank/DDBJ whole genome shotgun (WGS) entry which is preliminary data.</text>
</comment>